<gene>
    <name evidence="1" type="ORF">HP397_03765</name>
</gene>
<name>A0A7Z0TAE7_9FUSO</name>
<organism evidence="1 2">
    <name type="scientific">Streptobacillus felis</name>
    <dbReference type="NCBI Taxonomy" id="1384509"/>
    <lineage>
        <taxon>Bacteria</taxon>
        <taxon>Fusobacteriati</taxon>
        <taxon>Fusobacteriota</taxon>
        <taxon>Fusobacteriia</taxon>
        <taxon>Fusobacteriales</taxon>
        <taxon>Leptotrichiaceae</taxon>
        <taxon>Streptobacillus</taxon>
    </lineage>
</organism>
<evidence type="ECO:0000313" key="1">
    <source>
        <dbReference type="EMBL" id="NYV27937.1"/>
    </source>
</evidence>
<dbReference type="EMBL" id="JABMKT010000016">
    <property type="protein sequence ID" value="NYV27937.1"/>
    <property type="molecule type" value="Genomic_DNA"/>
</dbReference>
<keyword evidence="2" id="KW-1185">Reference proteome</keyword>
<dbReference type="AlphaFoldDB" id="A0A7Z0TAE7"/>
<comment type="caution">
    <text evidence="1">The sequence shown here is derived from an EMBL/GenBank/DDBJ whole genome shotgun (WGS) entry which is preliminary data.</text>
</comment>
<dbReference type="Proteomes" id="UP000526184">
    <property type="component" value="Unassembled WGS sequence"/>
</dbReference>
<dbReference type="RefSeq" id="WP_180136038.1">
    <property type="nucleotide sequence ID" value="NZ_JABMKT010000016.1"/>
</dbReference>
<evidence type="ECO:0000313" key="2">
    <source>
        <dbReference type="Proteomes" id="UP000526184"/>
    </source>
</evidence>
<proteinExistence type="predicted"/>
<sequence length="80" mass="9314">MEIEIVSYLADGSFNERKKGSIDLLSNQTTYINTESNIWGYEGFNYSFNTKGNRIYFYKDKSFIITIYKGNKVVYRGNGQ</sequence>
<protein>
    <submittedName>
        <fullName evidence="1">Uncharacterized protein</fullName>
    </submittedName>
</protein>
<accession>A0A7Z0TAE7</accession>
<reference evidence="1 2" key="1">
    <citation type="submission" date="2020-05" db="EMBL/GenBank/DDBJ databases">
        <title>Streptobacillus felis strain LHL191014123.</title>
        <authorList>
            <person name="Fawzy A."/>
            <person name="Rau J."/>
            <person name="Risse K."/>
            <person name="Schauerte N."/>
            <person name="Geiger C."/>
            <person name="Blom J."/>
            <person name="Imirzalioglu C."/>
            <person name="Falgenhauer J."/>
            <person name="Bach A."/>
            <person name="Herden C."/>
            <person name="Eisenberg T."/>
        </authorList>
    </citation>
    <scope>NUCLEOTIDE SEQUENCE [LARGE SCALE GENOMIC DNA]</scope>
    <source>
        <strain evidence="1 2">LHL191014123</strain>
    </source>
</reference>